<evidence type="ECO:0000259" key="5">
    <source>
        <dbReference type="Pfam" id="PF09302"/>
    </source>
</evidence>
<dbReference type="InterPro" id="IPR038051">
    <property type="entry name" value="XRCC4-like_N_sf"/>
</dbReference>
<organism evidence="6 7">
    <name type="scientific">Schizosaccharomyces osmophilus</name>
    <dbReference type="NCBI Taxonomy" id="2545709"/>
    <lineage>
        <taxon>Eukaryota</taxon>
        <taxon>Fungi</taxon>
        <taxon>Dikarya</taxon>
        <taxon>Ascomycota</taxon>
        <taxon>Taphrinomycotina</taxon>
        <taxon>Schizosaccharomycetes</taxon>
        <taxon>Schizosaccharomycetales</taxon>
        <taxon>Schizosaccharomycetaceae</taxon>
        <taxon>Schizosaccharomyces</taxon>
    </lineage>
</organism>
<dbReference type="GO" id="GO:0005634">
    <property type="term" value="C:nucleus"/>
    <property type="evidence" value="ECO:0007669"/>
    <property type="project" value="UniProtKB-SubCell"/>
</dbReference>
<dbReference type="InterPro" id="IPR015381">
    <property type="entry name" value="XLF-like_N"/>
</dbReference>
<name>A0AAF0AZL9_9SCHI</name>
<evidence type="ECO:0000256" key="1">
    <source>
        <dbReference type="ARBA" id="ARBA00004123"/>
    </source>
</evidence>
<protein>
    <submittedName>
        <fullName evidence="6">XRCC4-like nonhomologous end joining factor, Cernunnon Xlf1/Nej1</fullName>
    </submittedName>
</protein>
<gene>
    <name evidence="6" type="primary">xlf1</name>
    <name evidence="6" type="ORF">SOMG_04434</name>
</gene>
<keyword evidence="2" id="KW-0227">DNA damage</keyword>
<reference evidence="6 7" key="1">
    <citation type="journal article" date="2023" name="G3 (Bethesda)">
        <title>A high-quality reference genome for the fission yeast Schizosaccharomyces osmophilus.</title>
        <authorList>
            <person name="Jia G.S."/>
            <person name="Zhang W.C."/>
            <person name="Liang Y."/>
            <person name="Liu X.H."/>
            <person name="Rhind N."/>
            <person name="Pidoux A."/>
            <person name="Brysch-Herzberg M."/>
            <person name="Du L.L."/>
        </authorList>
    </citation>
    <scope>NUCLEOTIDE SEQUENCE [LARGE SCALE GENOMIC DNA]</scope>
    <source>
        <strain evidence="6 7">CBS 15793</strain>
    </source>
</reference>
<keyword evidence="7" id="KW-1185">Reference proteome</keyword>
<evidence type="ECO:0000256" key="4">
    <source>
        <dbReference type="ARBA" id="ARBA00023242"/>
    </source>
</evidence>
<evidence type="ECO:0000256" key="2">
    <source>
        <dbReference type="ARBA" id="ARBA00022763"/>
    </source>
</evidence>
<proteinExistence type="predicted"/>
<dbReference type="GeneID" id="80877908"/>
<dbReference type="Pfam" id="PF09302">
    <property type="entry name" value="XLF"/>
    <property type="match status" value="1"/>
</dbReference>
<dbReference type="Gene3D" id="2.170.210.10">
    <property type="entry name" value="DNA double-strand break repair and VJ recombination XRCC4, N-terminal"/>
    <property type="match status" value="1"/>
</dbReference>
<dbReference type="RefSeq" id="XP_056039471.1">
    <property type="nucleotide sequence ID" value="XM_056183219.1"/>
</dbReference>
<evidence type="ECO:0000313" key="6">
    <source>
        <dbReference type="EMBL" id="WBW75228.1"/>
    </source>
</evidence>
<evidence type="ECO:0000256" key="3">
    <source>
        <dbReference type="ARBA" id="ARBA00023204"/>
    </source>
</evidence>
<dbReference type="GO" id="GO:0006303">
    <property type="term" value="P:double-strand break repair via nonhomologous end joining"/>
    <property type="evidence" value="ECO:0007669"/>
    <property type="project" value="UniProtKB-ARBA"/>
</dbReference>
<dbReference type="KEGG" id="som:SOMG_04434"/>
<dbReference type="EMBL" id="CP115613">
    <property type="protein sequence ID" value="WBW75228.1"/>
    <property type="molecule type" value="Genomic_DNA"/>
</dbReference>
<keyword evidence="4" id="KW-0539">Nucleus</keyword>
<accession>A0AAF0AZL9</accession>
<feature type="domain" description="XLF-like N-terminal" evidence="5">
    <location>
        <begin position="4"/>
        <end position="117"/>
    </location>
</feature>
<dbReference type="AlphaFoldDB" id="A0AAF0AZL9"/>
<evidence type="ECO:0000313" key="7">
    <source>
        <dbReference type="Proteomes" id="UP001212411"/>
    </source>
</evidence>
<sequence length="204" mass="23570">MSNWTQLRGHNYHFIRAHFNSEGSDYVMKISITDLTRLWGCSYSKDQTIEQAEKERCPIDPFETFDTLIEILSELLLNVSSESNAKLEETKSDESISLICNGKVTKDIQLSWKWSLRLQPAEAMSTMIWFPLTYHFLSSEIRSPAGSLFSIVQDRSQQLHDHSWIDRAAAERSAKSTPSTPKKRPAFVDLISPKRSRINYDFFE</sequence>
<keyword evidence="3" id="KW-0234">DNA repair</keyword>
<comment type="subcellular location">
    <subcellularLocation>
        <location evidence="1">Nucleus</location>
    </subcellularLocation>
</comment>
<dbReference type="Proteomes" id="UP001212411">
    <property type="component" value="Chromosome 3"/>
</dbReference>